<evidence type="ECO:0000256" key="3">
    <source>
        <dbReference type="SAM" id="MobiDB-lite"/>
    </source>
</evidence>
<evidence type="ECO:0000256" key="2">
    <source>
        <dbReference type="HAMAP-Rule" id="MF_01384"/>
    </source>
</evidence>
<feature type="region of interest" description="Disordered" evidence="3">
    <location>
        <begin position="191"/>
        <end position="286"/>
    </location>
</feature>
<sequence length="376" mass="37788">MKAAARIVAELEAGRTVLRVLKGEPPLLPRLTGPGEVHLVGGAAGPLGGDELSLEIEVGPGAALCIRTVAASIALPARSGAESMLTVHATVAESAFLAFLPEPIVAAARCHHHNASIVDIAEDAGLVWREEAVLGRFGEEPGRLRLSTTARRADRPWYRSDVTAARSPAELGDARVLASLLTTAPADPFATTAGDPFATTAGDPFAISAGDRGRDARPSEPFNGRPGEPSSGRPNGRPSEPPGERPPGGGDATTAATMGRGVQARTDAQLTGDQRAIPPGDRGRLAPGGGVGAATVTAAVAATATGQGRIAAPVDDRGSGQARTASPGATAGLGARAAVMALAGGGAVATALGADLAETRKVTDWLVPPALLLPPR</sequence>
<organism evidence="4 5">
    <name type="scientific">Dactylosporangium vinaceum</name>
    <dbReference type="NCBI Taxonomy" id="53362"/>
    <lineage>
        <taxon>Bacteria</taxon>
        <taxon>Bacillati</taxon>
        <taxon>Actinomycetota</taxon>
        <taxon>Actinomycetes</taxon>
        <taxon>Micromonosporales</taxon>
        <taxon>Micromonosporaceae</taxon>
        <taxon>Dactylosporangium</taxon>
    </lineage>
</organism>
<dbReference type="Pfam" id="PF01774">
    <property type="entry name" value="UreD"/>
    <property type="match status" value="1"/>
</dbReference>
<feature type="compositionally biased region" description="Low complexity" evidence="3">
    <location>
        <begin position="223"/>
        <end position="238"/>
    </location>
</feature>
<keyword evidence="2" id="KW-0963">Cytoplasm</keyword>
<dbReference type="InterPro" id="IPR002669">
    <property type="entry name" value="UreD"/>
</dbReference>
<keyword evidence="1 2" id="KW-0143">Chaperone</keyword>
<evidence type="ECO:0000313" key="5">
    <source>
        <dbReference type="Proteomes" id="UP001589608"/>
    </source>
</evidence>
<accession>A0ABV5M6G9</accession>
<comment type="similarity">
    <text evidence="2">Belongs to the UreD family.</text>
</comment>
<comment type="subunit">
    <text evidence="2">UreD, UreF and UreG form a complex that acts as a GTP-hydrolysis-dependent molecular chaperone, activating the urease apoprotein by helping to assemble the nickel containing metallocenter of UreC. The UreE protein probably delivers the nickel.</text>
</comment>
<comment type="caution">
    <text evidence="4">The sequence shown here is derived from an EMBL/GenBank/DDBJ whole genome shotgun (WGS) entry which is preliminary data.</text>
</comment>
<dbReference type="RefSeq" id="WP_223101514.1">
    <property type="nucleotide sequence ID" value="NZ_CP061913.1"/>
</dbReference>
<evidence type="ECO:0000313" key="4">
    <source>
        <dbReference type="EMBL" id="MFB9444442.1"/>
    </source>
</evidence>
<dbReference type="HAMAP" id="MF_01384">
    <property type="entry name" value="UreD"/>
    <property type="match status" value="1"/>
</dbReference>
<feature type="compositionally biased region" description="Low complexity" evidence="3">
    <location>
        <begin position="252"/>
        <end position="261"/>
    </location>
</feature>
<reference evidence="4 5" key="1">
    <citation type="submission" date="2024-09" db="EMBL/GenBank/DDBJ databases">
        <authorList>
            <person name="Sun Q."/>
            <person name="Mori K."/>
        </authorList>
    </citation>
    <scope>NUCLEOTIDE SEQUENCE [LARGE SCALE GENOMIC DNA]</scope>
    <source>
        <strain evidence="4 5">JCM 3307</strain>
    </source>
</reference>
<name>A0ABV5M6G9_9ACTN</name>
<comment type="function">
    <text evidence="2">Required for maturation of urease via the functional incorporation of the urease nickel metallocenter.</text>
</comment>
<protein>
    <recommendedName>
        <fullName evidence="2">Urease accessory protein UreD</fullName>
    </recommendedName>
</protein>
<evidence type="ECO:0000256" key="1">
    <source>
        <dbReference type="ARBA" id="ARBA00023186"/>
    </source>
</evidence>
<proteinExistence type="inferred from homology"/>
<comment type="subcellular location">
    <subcellularLocation>
        <location evidence="2">Cytoplasm</location>
    </subcellularLocation>
</comment>
<gene>
    <name evidence="2" type="primary">ureD</name>
    <name evidence="4" type="ORF">ACFFTR_15290</name>
</gene>
<keyword evidence="2" id="KW-0996">Nickel insertion</keyword>
<dbReference type="EMBL" id="JBHMCA010000026">
    <property type="protein sequence ID" value="MFB9444442.1"/>
    <property type="molecule type" value="Genomic_DNA"/>
</dbReference>
<keyword evidence="5" id="KW-1185">Reference proteome</keyword>
<dbReference type="Proteomes" id="UP001589608">
    <property type="component" value="Unassembled WGS sequence"/>
</dbReference>